<proteinExistence type="predicted"/>
<evidence type="ECO:0000313" key="1">
    <source>
        <dbReference type="EMBL" id="MBO1109896.1"/>
    </source>
</evidence>
<evidence type="ECO:0000313" key="2">
    <source>
        <dbReference type="Proteomes" id="UP000664658"/>
    </source>
</evidence>
<dbReference type="EMBL" id="JAFNAA010000054">
    <property type="protein sequence ID" value="MBO1109896.1"/>
    <property type="molecule type" value="Genomic_DNA"/>
</dbReference>
<name>A0A8I1WAK8_PLESH</name>
<sequence>MAAKWKQNNNLRQVNKDILLDRIKECATINEDKIQYSSIDYIHATTAIETIIDFNDKKRILNKKSIIQKAIFASLKNGNITPLTFMENINNQISEEAKKRDKTFYILTSLSSVWFGLRSIQIMDATIRFYKNDFPRKFKGRTTAIKKAFKNEATESDGYIKVVIEIKGKSLENIIHRGLEYIDILRGIMCLLCNSFGEFIGSQWKPINKIRLGKFHTPHDSSGKIITGNIWLNRCAE</sequence>
<gene>
    <name evidence="1" type="ORF">J2R62_17145</name>
</gene>
<dbReference type="Proteomes" id="UP000664658">
    <property type="component" value="Unassembled WGS sequence"/>
</dbReference>
<dbReference type="AlphaFoldDB" id="A0A8I1WAK8"/>
<organism evidence="1 2">
    <name type="scientific">Plesiomonas shigelloides</name>
    <name type="common">Aeromonas shigelloides</name>
    <dbReference type="NCBI Taxonomy" id="703"/>
    <lineage>
        <taxon>Bacteria</taxon>
        <taxon>Pseudomonadati</taxon>
        <taxon>Pseudomonadota</taxon>
        <taxon>Gammaproteobacteria</taxon>
        <taxon>Enterobacterales</taxon>
        <taxon>Enterobacteriaceae</taxon>
        <taxon>Plesiomonas</taxon>
    </lineage>
</organism>
<dbReference type="RefSeq" id="WP_207542820.1">
    <property type="nucleotide sequence ID" value="NZ_JAFNAA010000054.1"/>
</dbReference>
<accession>A0A8I1WAK8</accession>
<comment type="caution">
    <text evidence="1">The sequence shown here is derived from an EMBL/GenBank/DDBJ whole genome shotgun (WGS) entry which is preliminary data.</text>
</comment>
<reference evidence="1" key="1">
    <citation type="submission" date="2021-03" db="EMBL/GenBank/DDBJ databases">
        <title>Plesiomonas shigelloides zfcc0051, isolated from zebrafish feces.</title>
        <authorList>
            <person name="Vanderhoek Z."/>
            <person name="Gaulke C."/>
        </authorList>
    </citation>
    <scope>NUCLEOTIDE SEQUENCE</scope>
    <source>
        <strain evidence="1">Zfcc0051</strain>
    </source>
</reference>
<protein>
    <submittedName>
        <fullName evidence="1">Uncharacterized protein</fullName>
    </submittedName>
</protein>